<feature type="coiled-coil region" evidence="1">
    <location>
        <begin position="397"/>
        <end position="459"/>
    </location>
</feature>
<feature type="compositionally biased region" description="Basic and acidic residues" evidence="2">
    <location>
        <begin position="930"/>
        <end position="965"/>
    </location>
</feature>
<name>A0A6A1UZS9_9ROSI</name>
<dbReference type="EMBL" id="RXIC02000025">
    <property type="protein sequence ID" value="KAB1205895.1"/>
    <property type="molecule type" value="Genomic_DNA"/>
</dbReference>
<keyword evidence="3" id="KW-0732">Signal</keyword>
<dbReference type="PANTHER" id="PTHR21597:SF0">
    <property type="entry name" value="THO COMPLEX SUBUNIT 2"/>
    <property type="match status" value="1"/>
</dbReference>
<feature type="compositionally biased region" description="Pro residues" evidence="2">
    <location>
        <begin position="1078"/>
        <end position="1088"/>
    </location>
</feature>
<evidence type="ECO:0000256" key="3">
    <source>
        <dbReference type="SAM" id="SignalP"/>
    </source>
</evidence>
<sequence length="1179" mass="131613">MGMTIVHRVLAIFDVWSLELVTGVVDCQASIIAANGLLAVQKSNMLTFDNGVSQCSYILWRNILCKKYPSMELRGLFQYLVNQLKKGQGIELVLLQELIQQMANVQFTENLTEDQLDAMAGSETLRCKKYPSMELRGLFQYLVNQLKKGQGIELVLLQELIQQMANVQFTENLTEDQLDAMAGSETLRYQATSFGVARNNKALIKSTNRLRDSLLSKDEPKLAVPLLLLIAQHRSVVVISADAPYIKMVSEQFDRCHGTLLQYVEFLCSAVTPAVGYGQLIPSLDDLVHLYHLDPEVAFLIYRPVMRLFKCEGSSDVFWPLDNGDATNIATTNMESEPIEYSGNVVLDLGSPRKPIMWTDLLDTVRTMLPSKAWNSLSPDLYATFWGLTLYDLYVPRNRYESEISKQHAALKALEELSDNSSSAITKRKKDKERIQESLDRLTTELRKHEENVASVCRRLSHEKDKWWSSCPDTSKINMEFLQRCIFPRCTFSMPDAVYCAMFVHTLHSLGTPFFNTVNHIDVLICKTLQPMICCCTEYEAGRLGRFLCETLKIAYYWKSDESVYERECGNMPGFAVYYRYPNSQRVTYGQFIRVAKIKSEEREDLKVLATGVAAALAARKPSWVTDEEFGNGYLDNKPAPSFSSKSSAGNSAPVQGSSSLKISQSEAAGGKAVALATLHSENGSSAKDLMLKTKPADGRLERTESVTIAKSDPAIKLKGGSLVNGSDSHSSLPSAAVHSGMSRSTENPKQVDESTRNLDENMAKVATKNSTESEMRASAKRSASAASVAKPPKQDVAKDDGRSGKAVGRTSSNSTGDKDISTHASEGRQVGATNASSAFSANSNTVLASLKASTPARISSDIQGNESKADSGASKSSEVRVSALKDDGAEVSDVPRPPSRVVHSPRHDTPAAASKSSDKLQKRGSPADVPDRLTKRRKGDPETRDPEGDVRLSDRERSVDHGADEPSAFRPTDKPLDRSKDKGNERYDRDFRERADRPDKARGDDSFIEKSRDRSMERHGRERSVERAQDRGTDRSFDRLPDKAKDDRSKDDRNKLRYNDTSAEKSHVDDRFHGQSLPPPPPLPPNVVPQSVNTGRRDEDADRRFGATRHTQRLSPRHEEKERRRSEENSLVSQDDAKRRRDDDFRDRKREEREALSVKVRCHNRCLGHRTIVLLFQA</sequence>
<dbReference type="InterPro" id="IPR040007">
    <property type="entry name" value="Tho2"/>
</dbReference>
<feature type="compositionally biased region" description="Low complexity" evidence="2">
    <location>
        <begin position="781"/>
        <end position="791"/>
    </location>
</feature>
<reference evidence="5 6" key="1">
    <citation type="journal article" date="2019" name="Plant Biotechnol. J.">
        <title>The red bayberry genome and genetic basis of sex determination.</title>
        <authorList>
            <person name="Jia H.M."/>
            <person name="Jia H.J."/>
            <person name="Cai Q.L."/>
            <person name="Wang Y."/>
            <person name="Zhao H.B."/>
            <person name="Yang W.F."/>
            <person name="Wang G.Y."/>
            <person name="Li Y.H."/>
            <person name="Zhan D.L."/>
            <person name="Shen Y.T."/>
            <person name="Niu Q.F."/>
            <person name="Chang L."/>
            <person name="Qiu J."/>
            <person name="Zhao L."/>
            <person name="Xie H.B."/>
            <person name="Fu W.Y."/>
            <person name="Jin J."/>
            <person name="Li X.W."/>
            <person name="Jiao Y."/>
            <person name="Zhou C.C."/>
            <person name="Tu T."/>
            <person name="Chai C.Y."/>
            <person name="Gao J.L."/>
            <person name="Fan L.J."/>
            <person name="van de Weg E."/>
            <person name="Wang J.Y."/>
            <person name="Gao Z.S."/>
        </authorList>
    </citation>
    <scope>NUCLEOTIDE SEQUENCE [LARGE SCALE GENOMIC DNA]</scope>
    <source>
        <tissue evidence="5">Leaves</tissue>
    </source>
</reference>
<dbReference type="GO" id="GO:0000445">
    <property type="term" value="C:THO complex part of transcription export complex"/>
    <property type="evidence" value="ECO:0007669"/>
    <property type="project" value="TreeGrafter"/>
</dbReference>
<dbReference type="OrthoDB" id="29024at2759"/>
<dbReference type="GO" id="GO:0003729">
    <property type="term" value="F:mRNA binding"/>
    <property type="evidence" value="ECO:0007669"/>
    <property type="project" value="TreeGrafter"/>
</dbReference>
<evidence type="ECO:0000313" key="5">
    <source>
        <dbReference type="EMBL" id="KAB1205895.1"/>
    </source>
</evidence>
<feature type="compositionally biased region" description="Basic and acidic residues" evidence="2">
    <location>
        <begin position="750"/>
        <end position="763"/>
    </location>
</feature>
<dbReference type="Pfam" id="PF11262">
    <property type="entry name" value="Tho2"/>
    <property type="match status" value="1"/>
</dbReference>
<feature type="compositionally biased region" description="Basic and acidic residues" evidence="2">
    <location>
        <begin position="972"/>
        <end position="1074"/>
    </location>
</feature>
<dbReference type="GO" id="GO:0006406">
    <property type="term" value="P:mRNA export from nucleus"/>
    <property type="evidence" value="ECO:0007669"/>
    <property type="project" value="InterPro"/>
</dbReference>
<feature type="region of interest" description="Disordered" evidence="2">
    <location>
        <begin position="687"/>
        <end position="706"/>
    </location>
</feature>
<comment type="caution">
    <text evidence="5">The sequence shown here is derived from an EMBL/GenBank/DDBJ whole genome shotgun (WGS) entry which is preliminary data.</text>
</comment>
<feature type="compositionally biased region" description="Polar residues" evidence="2">
    <location>
        <begin position="724"/>
        <end position="734"/>
    </location>
</feature>
<feature type="signal peptide" evidence="3">
    <location>
        <begin position="1"/>
        <end position="23"/>
    </location>
</feature>
<organism evidence="5 6">
    <name type="scientific">Morella rubra</name>
    <name type="common">Chinese bayberry</name>
    <dbReference type="NCBI Taxonomy" id="262757"/>
    <lineage>
        <taxon>Eukaryota</taxon>
        <taxon>Viridiplantae</taxon>
        <taxon>Streptophyta</taxon>
        <taxon>Embryophyta</taxon>
        <taxon>Tracheophyta</taxon>
        <taxon>Spermatophyta</taxon>
        <taxon>Magnoliopsida</taxon>
        <taxon>eudicotyledons</taxon>
        <taxon>Gunneridae</taxon>
        <taxon>Pentapetalae</taxon>
        <taxon>rosids</taxon>
        <taxon>fabids</taxon>
        <taxon>Fagales</taxon>
        <taxon>Myricaceae</taxon>
        <taxon>Morella</taxon>
    </lineage>
</organism>
<evidence type="ECO:0000259" key="4">
    <source>
        <dbReference type="Pfam" id="PF11262"/>
    </source>
</evidence>
<protein>
    <submittedName>
        <fullName evidence="5">THO complex subunit 2</fullName>
    </submittedName>
</protein>
<feature type="region of interest" description="Disordered" evidence="2">
    <location>
        <begin position="718"/>
        <end position="841"/>
    </location>
</feature>
<dbReference type="GO" id="GO:0006397">
    <property type="term" value="P:mRNA processing"/>
    <property type="evidence" value="ECO:0007669"/>
    <property type="project" value="InterPro"/>
</dbReference>
<evidence type="ECO:0000313" key="6">
    <source>
        <dbReference type="Proteomes" id="UP000516437"/>
    </source>
</evidence>
<evidence type="ECO:0000256" key="2">
    <source>
        <dbReference type="SAM" id="MobiDB-lite"/>
    </source>
</evidence>
<feature type="chain" id="PRO_5025590161" evidence="3">
    <location>
        <begin position="24"/>
        <end position="1179"/>
    </location>
</feature>
<dbReference type="Proteomes" id="UP000516437">
    <property type="component" value="Chromosome 7"/>
</dbReference>
<dbReference type="InterPro" id="IPR021418">
    <property type="entry name" value="THO_THOC2_C"/>
</dbReference>
<dbReference type="PANTHER" id="PTHR21597">
    <property type="entry name" value="THO2 PROTEIN"/>
    <property type="match status" value="1"/>
</dbReference>
<feature type="compositionally biased region" description="Basic and acidic residues" evidence="2">
    <location>
        <begin position="1096"/>
        <end position="1106"/>
    </location>
</feature>
<feature type="region of interest" description="Disordered" evidence="2">
    <location>
        <begin position="854"/>
        <end position="1156"/>
    </location>
</feature>
<feature type="compositionally biased region" description="Polar residues" evidence="2">
    <location>
        <begin position="655"/>
        <end position="664"/>
    </location>
</feature>
<feature type="region of interest" description="Disordered" evidence="2">
    <location>
        <begin position="641"/>
        <end position="664"/>
    </location>
</feature>
<proteinExistence type="predicted"/>
<accession>A0A6A1UZS9</accession>
<gene>
    <name evidence="5" type="ORF">CJ030_MR7G027920</name>
</gene>
<feature type="compositionally biased region" description="Basic and acidic residues" evidence="2">
    <location>
        <begin position="690"/>
        <end position="705"/>
    </location>
</feature>
<feature type="compositionally biased region" description="Low complexity" evidence="2">
    <location>
        <begin position="641"/>
        <end position="654"/>
    </location>
</feature>
<feature type="domain" description="THO complex subunitTHOC2 C-terminal" evidence="4">
    <location>
        <begin position="374"/>
        <end position="596"/>
    </location>
</feature>
<dbReference type="AlphaFoldDB" id="A0A6A1UZS9"/>
<keyword evidence="1" id="KW-0175">Coiled coil</keyword>
<feature type="compositionally biased region" description="Low complexity" evidence="2">
    <location>
        <begin position="892"/>
        <end position="903"/>
    </location>
</feature>
<keyword evidence="6" id="KW-1185">Reference proteome</keyword>
<feature type="compositionally biased region" description="Basic and acidic residues" evidence="2">
    <location>
        <begin position="793"/>
        <end position="804"/>
    </location>
</feature>
<feature type="compositionally biased region" description="Basic and acidic residues" evidence="2">
    <location>
        <begin position="1136"/>
        <end position="1156"/>
    </location>
</feature>
<feature type="compositionally biased region" description="Basic and acidic residues" evidence="2">
    <location>
        <begin position="1117"/>
        <end position="1129"/>
    </location>
</feature>
<evidence type="ECO:0000256" key="1">
    <source>
        <dbReference type="SAM" id="Coils"/>
    </source>
</evidence>
<feature type="compositionally biased region" description="Polar residues" evidence="2">
    <location>
        <begin position="857"/>
        <end position="867"/>
    </location>
</feature>